<dbReference type="SMART" id="SM00521">
    <property type="entry name" value="CBF"/>
    <property type="match status" value="1"/>
</dbReference>
<sequence>MQSVSHKEHEGIAHNSVGRLSHGSSAPWWSAFASQSAYGESSGQMKPFSLEIPNYVDQLAATKQSARGAEQVFGKRHTTQFTIFPDVCKMSGDSPKLQTFISPQTSLANTNTRFELGFSQPMICAKYPYADQFYGLFSTYGPQISGRIMLPLDMTSDDGPIYVNAKQYHGIIRRRQSRAKAVLANKLTKRRKPYMHESRHRHAMRRPRGCGGRFLNTKNSANGNAKTGTEVNIACGQQLYSSGSQGSEILQSEVGTLNSSKETNGSSPNISGSEVTSMYLHGGLDSFTFNHLGSADVHSLADMIDGGRGIVMPTKWVAAGASVSTVISNRIFNFSYTHSPISLPTNFCLRPISHKPLNLILNSQSFNLYPLSLHSLHPPFASEFDGVEVAQDVITEGTQEDEPEPELELEPENFEKPPEKEEKNGPESNDGGRLYVGNLPYSLTSNQLAELFGEAGTVASVEIVYDRVTDRSRGFGFVTMSSVEEAKEAIQMFDGSQVGGRTVKVNFPEVPRGGERLVMGPKLQNNYRGFVDSPHKIYAGNLGWTVTSEGLKDAFDQQPGILSAKVVYERDSGRSRGFGFVTFETADDADAALEAMNGVEVQGRALRLNLAAMRAPSSHPSVEENTESYADSSELVSSAST</sequence>
<organism evidence="17 18">
    <name type="scientific">Lupinus angustifolius</name>
    <name type="common">Narrow-leaved blue lupine</name>
    <dbReference type="NCBI Taxonomy" id="3871"/>
    <lineage>
        <taxon>Eukaryota</taxon>
        <taxon>Viridiplantae</taxon>
        <taxon>Streptophyta</taxon>
        <taxon>Embryophyta</taxon>
        <taxon>Tracheophyta</taxon>
        <taxon>Spermatophyta</taxon>
        <taxon>Magnoliopsida</taxon>
        <taxon>eudicotyledons</taxon>
        <taxon>Gunneridae</taxon>
        <taxon>Pentapetalae</taxon>
        <taxon>rosids</taxon>
        <taxon>fabids</taxon>
        <taxon>Fabales</taxon>
        <taxon>Fabaceae</taxon>
        <taxon>Papilionoideae</taxon>
        <taxon>50 kb inversion clade</taxon>
        <taxon>genistoids sensu lato</taxon>
        <taxon>core genistoids</taxon>
        <taxon>Genisteae</taxon>
        <taxon>Lupinus</taxon>
    </lineage>
</organism>
<dbReference type="GO" id="GO:1990904">
    <property type="term" value="C:ribonucleoprotein complex"/>
    <property type="evidence" value="ECO:0007669"/>
    <property type="project" value="UniProtKB-KW"/>
</dbReference>
<feature type="compositionally biased region" description="Basic and acidic residues" evidence="15">
    <location>
        <begin position="1"/>
        <end position="12"/>
    </location>
</feature>
<dbReference type="SMART" id="SM00360">
    <property type="entry name" value="RRM"/>
    <property type="match status" value="2"/>
</dbReference>
<feature type="compositionally biased region" description="Basic and acidic residues" evidence="15">
    <location>
        <begin position="413"/>
        <end position="425"/>
    </location>
</feature>
<feature type="compositionally biased region" description="Basic residues" evidence="15">
    <location>
        <begin position="193"/>
        <end position="208"/>
    </location>
</feature>
<protein>
    <recommendedName>
        <fullName evidence="14">Nuclear transcription factor Y subunit</fullName>
    </recommendedName>
</protein>
<dbReference type="InterPro" id="IPR035979">
    <property type="entry name" value="RBD_domain_sf"/>
</dbReference>
<dbReference type="InterPro" id="IPR050502">
    <property type="entry name" value="Euk_RNA-bind_prot"/>
</dbReference>
<keyword evidence="8 14" id="KW-0805">Transcription regulation</keyword>
<comment type="function">
    <text evidence="14">Component of the sequence-specific heterotrimeric transcription factor (NF-Y) which specifically recognizes a 5'-CCAAT-3' box motif found in the promoters of its target genes.</text>
</comment>
<feature type="region of interest" description="Disordered" evidence="15">
    <location>
        <begin position="193"/>
        <end position="214"/>
    </location>
</feature>
<dbReference type="PROSITE" id="PS51152">
    <property type="entry name" value="NFYA_HAP2_2"/>
    <property type="match status" value="1"/>
</dbReference>
<keyword evidence="9 14" id="KW-0238">DNA-binding</keyword>
<dbReference type="InterPro" id="IPR012677">
    <property type="entry name" value="Nucleotide-bd_a/b_plait_sf"/>
</dbReference>
<dbReference type="GO" id="GO:1901259">
    <property type="term" value="P:chloroplast rRNA processing"/>
    <property type="evidence" value="ECO:0007669"/>
    <property type="project" value="TreeGrafter"/>
</dbReference>
<dbReference type="GO" id="GO:0005634">
    <property type="term" value="C:nucleus"/>
    <property type="evidence" value="ECO:0007669"/>
    <property type="project" value="UniProtKB-SubCell"/>
</dbReference>
<evidence type="ECO:0000256" key="9">
    <source>
        <dbReference type="ARBA" id="ARBA00023125"/>
    </source>
</evidence>
<gene>
    <name evidence="17" type="ORF">TanjilG_19646</name>
</gene>
<dbReference type="Pfam" id="PF00076">
    <property type="entry name" value="RRM_1"/>
    <property type="match status" value="2"/>
</dbReference>
<dbReference type="InterPro" id="IPR000504">
    <property type="entry name" value="RRM_dom"/>
</dbReference>
<dbReference type="InterPro" id="IPR003954">
    <property type="entry name" value="RRM_euk-type"/>
</dbReference>
<dbReference type="PROSITE" id="PS50102">
    <property type="entry name" value="RRM"/>
    <property type="match status" value="2"/>
</dbReference>
<keyword evidence="6" id="KW-0677">Repeat</keyword>
<evidence type="ECO:0000259" key="16">
    <source>
        <dbReference type="PROSITE" id="PS50102"/>
    </source>
</evidence>
<keyword evidence="12" id="KW-0687">Ribonucleoprotein</keyword>
<evidence type="ECO:0000256" key="14">
    <source>
        <dbReference type="RuleBase" id="RU367155"/>
    </source>
</evidence>
<dbReference type="InterPro" id="IPR048289">
    <property type="entry name" value="RRM2_NsCP33-like"/>
</dbReference>
<keyword evidence="5" id="KW-0507">mRNA processing</keyword>
<evidence type="ECO:0000256" key="12">
    <source>
        <dbReference type="ARBA" id="ARBA00023274"/>
    </source>
</evidence>
<dbReference type="GO" id="GO:0003729">
    <property type="term" value="F:mRNA binding"/>
    <property type="evidence" value="ECO:0007669"/>
    <property type="project" value="TreeGrafter"/>
</dbReference>
<dbReference type="AlphaFoldDB" id="A0A1J7HEZ8"/>
<dbReference type="GO" id="GO:0009535">
    <property type="term" value="C:chloroplast thylakoid membrane"/>
    <property type="evidence" value="ECO:0007669"/>
    <property type="project" value="TreeGrafter"/>
</dbReference>
<name>A0A1J7HEZ8_LUPAN</name>
<dbReference type="STRING" id="3871.A0A1J7HEZ8"/>
<evidence type="ECO:0000256" key="5">
    <source>
        <dbReference type="ARBA" id="ARBA00022664"/>
    </source>
</evidence>
<keyword evidence="18" id="KW-1185">Reference proteome</keyword>
<dbReference type="GO" id="GO:0003700">
    <property type="term" value="F:DNA-binding transcription factor activity"/>
    <property type="evidence" value="ECO:0007669"/>
    <property type="project" value="UniProtKB-UniRule"/>
</dbReference>
<dbReference type="PRINTS" id="PR00616">
    <property type="entry name" value="CCAATSUBUNTB"/>
</dbReference>
<dbReference type="GO" id="GO:0006397">
    <property type="term" value="P:mRNA processing"/>
    <property type="evidence" value="ECO:0007669"/>
    <property type="project" value="UniProtKB-KW"/>
</dbReference>
<feature type="region of interest" description="Disordered" evidence="15">
    <location>
        <begin position="615"/>
        <end position="641"/>
    </location>
</feature>
<evidence type="ECO:0000256" key="10">
    <source>
        <dbReference type="ARBA" id="ARBA00023163"/>
    </source>
</evidence>
<dbReference type="PANTHER" id="PTHR48025:SF11">
    <property type="entry name" value="RNA-BINDING PROTEIN CP33, CHLOROPLASTIC"/>
    <property type="match status" value="1"/>
</dbReference>
<comment type="subunit">
    <text evidence="14">Heterotrimer.</text>
</comment>
<comment type="subcellular location">
    <subcellularLocation>
        <location evidence="1 14">Nucleus</location>
    </subcellularLocation>
    <subcellularLocation>
        <location evidence="2">Plastid</location>
        <location evidence="2">Chloroplast</location>
    </subcellularLocation>
</comment>
<feature type="domain" description="RRM" evidence="16">
    <location>
        <begin position="535"/>
        <end position="613"/>
    </location>
</feature>
<dbReference type="InterPro" id="IPR001289">
    <property type="entry name" value="NFYA"/>
</dbReference>
<evidence type="ECO:0000256" key="2">
    <source>
        <dbReference type="ARBA" id="ARBA00004229"/>
    </source>
</evidence>
<proteinExistence type="inferred from homology"/>
<evidence type="ECO:0000313" key="18">
    <source>
        <dbReference type="Proteomes" id="UP000188354"/>
    </source>
</evidence>
<dbReference type="SMART" id="SM00361">
    <property type="entry name" value="RRM_1"/>
    <property type="match status" value="2"/>
</dbReference>
<evidence type="ECO:0000256" key="6">
    <source>
        <dbReference type="ARBA" id="ARBA00022737"/>
    </source>
</evidence>
<dbReference type="Gramene" id="OIW11390">
    <property type="protein sequence ID" value="OIW11390"/>
    <property type="gene ID" value="TanjilG_19646"/>
</dbReference>
<keyword evidence="3" id="KW-0150">Chloroplast</keyword>
<evidence type="ECO:0000256" key="15">
    <source>
        <dbReference type="SAM" id="MobiDB-lite"/>
    </source>
</evidence>
<feature type="region of interest" description="Disordered" evidence="15">
    <location>
        <begin position="1"/>
        <end position="21"/>
    </location>
</feature>
<keyword evidence="4" id="KW-0934">Plastid</keyword>
<dbReference type="SUPFAM" id="SSF54928">
    <property type="entry name" value="RNA-binding domain, RBD"/>
    <property type="match status" value="2"/>
</dbReference>
<accession>A0A1J7HEZ8</accession>
<evidence type="ECO:0000256" key="1">
    <source>
        <dbReference type="ARBA" id="ARBA00004123"/>
    </source>
</evidence>
<evidence type="ECO:0000256" key="8">
    <source>
        <dbReference type="ARBA" id="ARBA00023015"/>
    </source>
</evidence>
<dbReference type="Pfam" id="PF02045">
    <property type="entry name" value="CBFB_NFYA"/>
    <property type="match status" value="1"/>
</dbReference>
<evidence type="ECO:0000256" key="3">
    <source>
        <dbReference type="ARBA" id="ARBA00022528"/>
    </source>
</evidence>
<evidence type="ECO:0000256" key="11">
    <source>
        <dbReference type="ARBA" id="ARBA00023242"/>
    </source>
</evidence>
<keyword evidence="10 14" id="KW-0804">Transcription</keyword>
<dbReference type="CDD" id="cd21608">
    <property type="entry name" value="RRM2_NsCP33_like"/>
    <property type="match status" value="1"/>
</dbReference>
<dbReference type="Gene3D" id="3.30.70.330">
    <property type="match status" value="2"/>
</dbReference>
<evidence type="ECO:0000256" key="4">
    <source>
        <dbReference type="ARBA" id="ARBA00022640"/>
    </source>
</evidence>
<reference evidence="17 18" key="1">
    <citation type="journal article" date="2017" name="Plant Biotechnol. J.">
        <title>A comprehensive draft genome sequence for lupin (Lupinus angustifolius), an emerging health food: insights into plant-microbe interactions and legume evolution.</title>
        <authorList>
            <person name="Hane J.K."/>
            <person name="Ming Y."/>
            <person name="Kamphuis L.G."/>
            <person name="Nelson M.N."/>
            <person name="Garg G."/>
            <person name="Atkins C.A."/>
            <person name="Bayer P.E."/>
            <person name="Bravo A."/>
            <person name="Bringans S."/>
            <person name="Cannon S."/>
            <person name="Edwards D."/>
            <person name="Foley R."/>
            <person name="Gao L.L."/>
            <person name="Harrison M.J."/>
            <person name="Huang W."/>
            <person name="Hurgobin B."/>
            <person name="Li S."/>
            <person name="Liu C.W."/>
            <person name="McGrath A."/>
            <person name="Morahan G."/>
            <person name="Murray J."/>
            <person name="Weller J."/>
            <person name="Jian J."/>
            <person name="Singh K.B."/>
        </authorList>
    </citation>
    <scope>NUCLEOTIDE SEQUENCE [LARGE SCALE GENOMIC DNA]</scope>
    <source>
        <strain evidence="18">cv. Tanjil</strain>
        <tissue evidence="17">Whole plant</tissue>
    </source>
</reference>
<feature type="compositionally biased region" description="Acidic residues" evidence="15">
    <location>
        <begin position="398"/>
        <end position="412"/>
    </location>
</feature>
<comment type="similarity">
    <text evidence="14">Belongs to the NFYA/HAP2 subunit family.</text>
</comment>
<dbReference type="Proteomes" id="UP000188354">
    <property type="component" value="Chromosome LG05"/>
</dbReference>
<dbReference type="PANTHER" id="PTHR48025">
    <property type="entry name" value="OS02G0815200 PROTEIN"/>
    <property type="match status" value="1"/>
</dbReference>
<dbReference type="GO" id="GO:0003677">
    <property type="term" value="F:DNA binding"/>
    <property type="evidence" value="ECO:0007669"/>
    <property type="project" value="UniProtKB-KW"/>
</dbReference>
<evidence type="ECO:0000256" key="7">
    <source>
        <dbReference type="ARBA" id="ARBA00022884"/>
    </source>
</evidence>
<dbReference type="CDD" id="cd21609">
    <property type="entry name" value="RRM1_PSRP2_like"/>
    <property type="match status" value="1"/>
</dbReference>
<feature type="domain" description="RRM" evidence="16">
    <location>
        <begin position="432"/>
        <end position="510"/>
    </location>
</feature>
<keyword evidence="7 13" id="KW-0694">RNA-binding</keyword>
<dbReference type="EMBL" id="CM007365">
    <property type="protein sequence ID" value="OIW11390.1"/>
    <property type="molecule type" value="Genomic_DNA"/>
</dbReference>
<evidence type="ECO:0000313" key="17">
    <source>
        <dbReference type="EMBL" id="OIW11390.1"/>
    </source>
</evidence>
<keyword evidence="11 14" id="KW-0539">Nucleus</keyword>
<feature type="region of interest" description="Disordered" evidence="15">
    <location>
        <begin position="397"/>
        <end position="433"/>
    </location>
</feature>
<dbReference type="FunFam" id="3.30.70.330:FF:000698">
    <property type="entry name" value="33 kDa ribonucleoprotein, chloroplastic"/>
    <property type="match status" value="1"/>
</dbReference>
<dbReference type="Gene3D" id="6.10.250.2430">
    <property type="match status" value="1"/>
</dbReference>
<evidence type="ECO:0000256" key="13">
    <source>
        <dbReference type="PROSITE-ProRule" id="PRU00176"/>
    </source>
</evidence>
<feature type="compositionally biased region" description="Polar residues" evidence="15">
    <location>
        <begin position="627"/>
        <end position="641"/>
    </location>
</feature>